<organism evidence="2 3">
    <name type="scientific">Peribacillus deserti</name>
    <dbReference type="NCBI Taxonomy" id="673318"/>
    <lineage>
        <taxon>Bacteria</taxon>
        <taxon>Bacillati</taxon>
        <taxon>Bacillota</taxon>
        <taxon>Bacilli</taxon>
        <taxon>Bacillales</taxon>
        <taxon>Bacillaceae</taxon>
        <taxon>Peribacillus</taxon>
    </lineage>
</organism>
<keyword evidence="3" id="KW-1185">Reference proteome</keyword>
<protein>
    <recommendedName>
        <fullName evidence="1">SGNH hydrolase-type esterase domain-containing protein</fullName>
    </recommendedName>
</protein>
<dbReference type="PANTHER" id="PTHR43784:SF2">
    <property type="entry name" value="GDSL-LIKE LIPASE_ACYLHYDROLASE, PUTATIVE (AFU_ORTHOLOGUE AFUA_2G00820)-RELATED"/>
    <property type="match status" value="1"/>
</dbReference>
<dbReference type="Pfam" id="PF13472">
    <property type="entry name" value="Lipase_GDSL_2"/>
    <property type="match status" value="1"/>
</dbReference>
<dbReference type="PANTHER" id="PTHR43784">
    <property type="entry name" value="GDSL-LIKE LIPASE/ACYLHYDROLASE, PUTATIVE (AFU_ORTHOLOGUE AFUA_2G00820)-RELATED"/>
    <property type="match status" value="1"/>
</dbReference>
<proteinExistence type="predicted"/>
<accession>A0A2N5M357</accession>
<dbReference type="InterPro" id="IPR053140">
    <property type="entry name" value="GDSL_Rv0518-like"/>
</dbReference>
<reference evidence="2 3" key="1">
    <citation type="submission" date="2017-11" db="EMBL/GenBank/DDBJ databases">
        <title>Comparitive Functional Genomics of Dry Heat Resistant strains isolated from the Viking Spacecraft.</title>
        <authorList>
            <person name="Seuylemezian A."/>
            <person name="Cooper K."/>
            <person name="Vaishampayan P."/>
        </authorList>
    </citation>
    <scope>NUCLEOTIDE SEQUENCE [LARGE SCALE GENOMIC DNA]</scope>
    <source>
        <strain evidence="2 3">V1-29</strain>
    </source>
</reference>
<comment type="caution">
    <text evidence="2">The sequence shown here is derived from an EMBL/GenBank/DDBJ whole genome shotgun (WGS) entry which is preliminary data.</text>
</comment>
<feature type="domain" description="SGNH hydrolase-type esterase" evidence="1">
    <location>
        <begin position="173"/>
        <end position="356"/>
    </location>
</feature>
<evidence type="ECO:0000313" key="3">
    <source>
        <dbReference type="Proteomes" id="UP000234748"/>
    </source>
</evidence>
<dbReference type="InterPro" id="IPR013830">
    <property type="entry name" value="SGNH_hydro"/>
</dbReference>
<dbReference type="SUPFAM" id="SSF52266">
    <property type="entry name" value="SGNH hydrolase"/>
    <property type="match status" value="1"/>
</dbReference>
<evidence type="ECO:0000313" key="2">
    <source>
        <dbReference type="EMBL" id="PLT28798.1"/>
    </source>
</evidence>
<dbReference type="Gene3D" id="3.40.50.1110">
    <property type="entry name" value="SGNH hydrolase"/>
    <property type="match status" value="1"/>
</dbReference>
<dbReference type="InterPro" id="IPR036514">
    <property type="entry name" value="SGNH_hydro_sf"/>
</dbReference>
<dbReference type="RefSeq" id="WP_101644096.1">
    <property type="nucleotide sequence ID" value="NZ_PGUY01000051.1"/>
</dbReference>
<gene>
    <name evidence="2" type="ORF">CUU66_16410</name>
</gene>
<name>A0A2N5M357_9BACI</name>
<dbReference type="OrthoDB" id="1828825at2"/>
<sequence>MEKQSAAGGWAGSWSVSPVDFSSSPLSLNNKTIRAAIRLSIGGNQIRLGFSNRYGTKSVVLTEVNVVKKDRIGGPVLFQGNTSVVMHPHQENLLSDPLELDTNDLEEIKVSMFFEKDETVESAYQGSSRVTSIAGINNDFQIQLEDEHPEEALPLLSHVEVYTTEKSLSVVTFGDSITAMDWPDCFVERLAQESIKIGILRQGIGGNKVLNDSPDTLKYGMAGIKRFRQDALSLAGVKYIVVLHGVNDIIHSAGSQPISKPVEAEQIISGLKQYICWTHEENLKIFGATLLPFGGYEGVTSVEENKRQAINDWIRYSGEFDAVIDFDRVLRNPEKPLELLPVYDSGDHLHPSSEGAMAMARSIDLGLFV</sequence>
<dbReference type="EMBL" id="PGUY01000051">
    <property type="protein sequence ID" value="PLT28798.1"/>
    <property type="molecule type" value="Genomic_DNA"/>
</dbReference>
<dbReference type="Proteomes" id="UP000234748">
    <property type="component" value="Unassembled WGS sequence"/>
</dbReference>
<evidence type="ECO:0000259" key="1">
    <source>
        <dbReference type="Pfam" id="PF13472"/>
    </source>
</evidence>
<dbReference type="AlphaFoldDB" id="A0A2N5M357"/>